<dbReference type="FunCoup" id="G0VAP3">
    <property type="interactions" value="27"/>
</dbReference>
<keyword evidence="5 7" id="KW-0472">Membrane</keyword>
<dbReference type="KEGG" id="ncs:NCAS_0B08350"/>
<protein>
    <recommendedName>
        <fullName evidence="8">Amino acid permease/ SLC12A domain-containing protein</fullName>
    </recommendedName>
</protein>
<reference evidence="9 10" key="1">
    <citation type="journal article" date="2011" name="Proc. Natl. Acad. Sci. U.S.A.">
        <title>Evolutionary erosion of yeast sex chromosomes by mating-type switching accidents.</title>
        <authorList>
            <person name="Gordon J.L."/>
            <person name="Armisen D."/>
            <person name="Proux-Wera E."/>
            <person name="Oheigeartaigh S.S."/>
            <person name="Byrne K.P."/>
            <person name="Wolfe K.H."/>
        </authorList>
    </citation>
    <scope>NUCLEOTIDE SEQUENCE [LARGE SCALE GENOMIC DNA]</scope>
    <source>
        <strain evidence="10">ATCC 76901 / BCRC 22586 / CBS 4309 / NBRC 1992 / NRRL Y-12630</strain>
    </source>
</reference>
<evidence type="ECO:0000256" key="3">
    <source>
        <dbReference type="ARBA" id="ARBA00022692"/>
    </source>
</evidence>
<feature type="transmembrane region" description="Helical" evidence="7">
    <location>
        <begin position="469"/>
        <end position="491"/>
    </location>
</feature>
<dbReference type="InterPro" id="IPR004841">
    <property type="entry name" value="AA-permease/SLC12A_dom"/>
</dbReference>
<dbReference type="OMA" id="LLMAQYT"/>
<dbReference type="EMBL" id="HE576753">
    <property type="protein sequence ID" value="CCC68919.1"/>
    <property type="molecule type" value="Genomic_DNA"/>
</dbReference>
<evidence type="ECO:0000256" key="7">
    <source>
        <dbReference type="SAM" id="Phobius"/>
    </source>
</evidence>
<evidence type="ECO:0000259" key="8">
    <source>
        <dbReference type="Pfam" id="PF00324"/>
    </source>
</evidence>
<feature type="region of interest" description="Disordered" evidence="6">
    <location>
        <begin position="575"/>
        <end position="612"/>
    </location>
</feature>
<dbReference type="GO" id="GO:0005794">
    <property type="term" value="C:Golgi apparatus"/>
    <property type="evidence" value="ECO:0007669"/>
    <property type="project" value="EnsemblFungi"/>
</dbReference>
<evidence type="ECO:0000313" key="10">
    <source>
        <dbReference type="Proteomes" id="UP000001640"/>
    </source>
</evidence>
<evidence type="ECO:0000256" key="5">
    <source>
        <dbReference type="ARBA" id="ARBA00023136"/>
    </source>
</evidence>
<feature type="transmembrane region" description="Helical" evidence="7">
    <location>
        <begin position="497"/>
        <end position="517"/>
    </location>
</feature>
<feature type="transmembrane region" description="Helical" evidence="7">
    <location>
        <begin position="213"/>
        <end position="233"/>
    </location>
</feature>
<name>G0VAP3_NAUCA</name>
<dbReference type="OrthoDB" id="3257095at2759"/>
<feature type="transmembrane region" description="Helical" evidence="7">
    <location>
        <begin position="62"/>
        <end position="85"/>
    </location>
</feature>
<dbReference type="Gene3D" id="1.20.1740.10">
    <property type="entry name" value="Amino acid/polyamine transporter I"/>
    <property type="match status" value="1"/>
</dbReference>
<comment type="subcellular location">
    <subcellularLocation>
        <location evidence="1">Membrane</location>
        <topology evidence="1">Multi-pass membrane protein</topology>
    </subcellularLocation>
</comment>
<dbReference type="RefSeq" id="XP_003675290.1">
    <property type="nucleotide sequence ID" value="XM_003675242.1"/>
</dbReference>
<feature type="transmembrane region" description="Helical" evidence="7">
    <location>
        <begin position="180"/>
        <end position="201"/>
    </location>
</feature>
<organism evidence="9 10">
    <name type="scientific">Naumovozyma castellii</name>
    <name type="common">Yeast</name>
    <name type="synonym">Saccharomyces castellii</name>
    <dbReference type="NCBI Taxonomy" id="27288"/>
    <lineage>
        <taxon>Eukaryota</taxon>
        <taxon>Fungi</taxon>
        <taxon>Dikarya</taxon>
        <taxon>Ascomycota</taxon>
        <taxon>Saccharomycotina</taxon>
        <taxon>Saccharomycetes</taxon>
        <taxon>Saccharomycetales</taxon>
        <taxon>Saccharomycetaceae</taxon>
        <taxon>Naumovozyma</taxon>
    </lineage>
</organism>
<dbReference type="Proteomes" id="UP000001640">
    <property type="component" value="Chromosome 2"/>
</dbReference>
<reference key="2">
    <citation type="submission" date="2011-08" db="EMBL/GenBank/DDBJ databases">
        <title>Genome sequence of Naumovozyma castellii.</title>
        <authorList>
            <person name="Gordon J.L."/>
            <person name="Armisen D."/>
            <person name="Proux-Wera E."/>
            <person name="OhEigeartaigh S.S."/>
            <person name="Byrne K.P."/>
            <person name="Wolfe K.H."/>
        </authorList>
    </citation>
    <scope>NUCLEOTIDE SEQUENCE</scope>
    <source>
        <strain>Type strain:CBS 4309</strain>
    </source>
</reference>
<keyword evidence="10" id="KW-1185">Reference proteome</keyword>
<feature type="transmembrane region" description="Helical" evidence="7">
    <location>
        <begin position="299"/>
        <end position="318"/>
    </location>
</feature>
<evidence type="ECO:0000313" key="9">
    <source>
        <dbReference type="EMBL" id="CCC68919.1"/>
    </source>
</evidence>
<dbReference type="AlphaFoldDB" id="G0VAP3"/>
<dbReference type="PANTHER" id="PTHR45649">
    <property type="entry name" value="AMINO-ACID PERMEASE BAT1"/>
    <property type="match status" value="1"/>
</dbReference>
<gene>
    <name evidence="9" type="primary">NCAS0B08350</name>
    <name evidence="9" type="ordered locus">NCAS_0B08350</name>
</gene>
<feature type="transmembrane region" description="Helical" evidence="7">
    <location>
        <begin position="135"/>
        <end position="160"/>
    </location>
</feature>
<evidence type="ECO:0000256" key="1">
    <source>
        <dbReference type="ARBA" id="ARBA00004141"/>
    </source>
</evidence>
<dbReference type="GO" id="GO:0015203">
    <property type="term" value="F:polyamine transmembrane transporter activity"/>
    <property type="evidence" value="ECO:0007669"/>
    <property type="project" value="EnsemblFungi"/>
</dbReference>
<dbReference type="GeneID" id="96902476"/>
<feature type="transmembrane region" description="Helical" evidence="7">
    <location>
        <begin position="404"/>
        <end position="421"/>
    </location>
</feature>
<feature type="transmembrane region" description="Helical" evidence="7">
    <location>
        <begin position="345"/>
        <end position="368"/>
    </location>
</feature>
<feature type="transmembrane region" description="Helical" evidence="7">
    <location>
        <begin position="427"/>
        <end position="449"/>
    </location>
</feature>
<feature type="domain" description="Amino acid permease/ SLC12A" evidence="8">
    <location>
        <begin position="74"/>
        <end position="527"/>
    </location>
</feature>
<evidence type="ECO:0000256" key="4">
    <source>
        <dbReference type="ARBA" id="ARBA00022989"/>
    </source>
</evidence>
<keyword evidence="3 7" id="KW-0812">Transmembrane</keyword>
<proteinExistence type="predicted"/>
<dbReference type="Pfam" id="PF00324">
    <property type="entry name" value="AA_permease"/>
    <property type="match status" value="1"/>
</dbReference>
<accession>G0VAP3</accession>
<keyword evidence="2" id="KW-0813">Transport</keyword>
<feature type="transmembrane region" description="Helical" evidence="7">
    <location>
        <begin position="253"/>
        <end position="278"/>
    </location>
</feature>
<dbReference type="InParanoid" id="G0VAP3"/>
<feature type="transmembrane region" description="Helical" evidence="7">
    <location>
        <begin position="91"/>
        <end position="114"/>
    </location>
</feature>
<evidence type="ECO:0000256" key="2">
    <source>
        <dbReference type="ARBA" id="ARBA00022448"/>
    </source>
</evidence>
<dbReference type="HOGENOM" id="CLU_004495_5_3_1"/>
<evidence type="ECO:0000256" key="6">
    <source>
        <dbReference type="SAM" id="MobiDB-lite"/>
    </source>
</evidence>
<dbReference type="GO" id="GO:0016020">
    <property type="term" value="C:membrane"/>
    <property type="evidence" value="ECO:0007669"/>
    <property type="project" value="UniProtKB-SubCell"/>
</dbReference>
<feature type="compositionally biased region" description="Basic and acidic residues" evidence="6">
    <location>
        <begin position="596"/>
        <end position="612"/>
    </location>
</feature>
<dbReference type="PANTHER" id="PTHR45649:SF3">
    <property type="entry name" value="POLYAMINE TRANSPORTER TPO5"/>
    <property type="match status" value="1"/>
</dbReference>
<sequence length="612" mass="68498">MPDYRLLSHSIRENMPTFHPDEFFDNIHTIIHEESDTDEVESVEHFKYNQELDKSLLSRSSVVGLGFGLMSPVLGMSTSMAIGLINGGPATILWGFIISGICIWFCSLSLGEVVSKFPMELHVSSAMLAPKDAKLICSWYTGWLMLLGNWTMSTSITFAGAQLTISLILMAKSDLIAEKYMIGFTVIIFYLVVTLVGLINLKFARFIETINKVCVVWIIYAICVIDILLLIFHQGKYRSLKFALFNFDNSLSGYSNFFVSFIIGFQQSNFTLQGFSMLPALADEVKVPEKDIPRGMSNAVLLSTFSGIIFLIPIMIILPDSDKLFSNNQMLPIVNIFTQSTHSKIVSLFLVLSILGNLFFSGIGSITTSSRAVYSFSRDHAIPHHELWTFVKPESQSKVPKNSILLSMAISYFLGILALFSTAAFNAFIGAAVLCLCSATCIPLVLVLFRRRRIIRSAPVKIRYKLGWAVNIISIVWLILSMISVCFPPKIPVTWGTMNYALIVYVIFLIAITIMYLKWGKYNFKLPLIDEDKMVPIGAHDKIPMKKYTKVEQEEPVADDTSVVMYDIEAENPFEPSATNVLSDDAEVWDGPSENTEGRAEETSKDNNETSK</sequence>
<dbReference type="eggNOG" id="KOG1289">
    <property type="taxonomic scope" value="Eukaryota"/>
</dbReference>
<keyword evidence="4 7" id="KW-1133">Transmembrane helix</keyword>